<gene>
    <name evidence="2" type="ORF">EHS24_005639</name>
</gene>
<feature type="region of interest" description="Disordered" evidence="1">
    <location>
        <begin position="1"/>
        <end position="88"/>
    </location>
</feature>
<protein>
    <submittedName>
        <fullName evidence="2">Uncharacterized protein</fullName>
    </submittedName>
</protein>
<reference evidence="2 3" key="1">
    <citation type="submission" date="2018-11" db="EMBL/GenBank/DDBJ databases">
        <title>Genome sequence of Apiotrichum porosum DSM 27194.</title>
        <authorList>
            <person name="Aliyu H."/>
            <person name="Gorte O."/>
            <person name="Ochsenreither K."/>
        </authorList>
    </citation>
    <scope>NUCLEOTIDE SEQUENCE [LARGE SCALE GENOMIC DNA]</scope>
    <source>
        <strain evidence="2 3">DSM 27194</strain>
    </source>
</reference>
<evidence type="ECO:0000313" key="3">
    <source>
        <dbReference type="Proteomes" id="UP000279236"/>
    </source>
</evidence>
<dbReference type="Proteomes" id="UP000279236">
    <property type="component" value="Unassembled WGS sequence"/>
</dbReference>
<dbReference type="AlphaFoldDB" id="A0A427XZ33"/>
<dbReference type="GeneID" id="39590182"/>
<dbReference type="RefSeq" id="XP_028477584.1">
    <property type="nucleotide sequence ID" value="XM_028621132.1"/>
</dbReference>
<evidence type="ECO:0000313" key="2">
    <source>
        <dbReference type="EMBL" id="RSH84136.1"/>
    </source>
</evidence>
<accession>A0A427XZ33</accession>
<name>A0A427XZ33_9TREE</name>
<dbReference type="EMBL" id="RSCE01000003">
    <property type="protein sequence ID" value="RSH84136.1"/>
    <property type="molecule type" value="Genomic_DNA"/>
</dbReference>
<organism evidence="2 3">
    <name type="scientific">Apiotrichum porosum</name>
    <dbReference type="NCBI Taxonomy" id="105984"/>
    <lineage>
        <taxon>Eukaryota</taxon>
        <taxon>Fungi</taxon>
        <taxon>Dikarya</taxon>
        <taxon>Basidiomycota</taxon>
        <taxon>Agaricomycotina</taxon>
        <taxon>Tremellomycetes</taxon>
        <taxon>Trichosporonales</taxon>
        <taxon>Trichosporonaceae</taxon>
        <taxon>Apiotrichum</taxon>
    </lineage>
</organism>
<sequence length="188" mass="20006">MAAQSSSSSGGYDQGGYDQEQDHDSAYMADDLPSSSISSGGRRPAHLRPARRTRAAAHDPNAPLRDDYGIGRSAGKVKGTGADPGRRGRTVKNAVGGGMVASMKRGMKAAIALVLLALLNYAWFARTHKHVQAVGGWKAVLARPFTSTFSSDTDTGTTTGGHKLIDIEIPPQVRRPDHHHPGVQHDEM</sequence>
<comment type="caution">
    <text evidence="2">The sequence shown here is derived from an EMBL/GenBank/DDBJ whole genome shotgun (WGS) entry which is preliminary data.</text>
</comment>
<proteinExistence type="predicted"/>
<evidence type="ECO:0000256" key="1">
    <source>
        <dbReference type="SAM" id="MobiDB-lite"/>
    </source>
</evidence>
<keyword evidence="3" id="KW-1185">Reference proteome</keyword>
<feature type="compositionally biased region" description="Low complexity" evidence="1">
    <location>
        <begin position="1"/>
        <end position="18"/>
    </location>
</feature>
<feature type="compositionally biased region" description="Basic residues" evidence="1">
    <location>
        <begin position="43"/>
        <end position="55"/>
    </location>
</feature>